<proteinExistence type="predicted"/>
<dbReference type="GO" id="GO:0008270">
    <property type="term" value="F:zinc ion binding"/>
    <property type="evidence" value="ECO:0007669"/>
    <property type="project" value="UniProtKB-KW"/>
</dbReference>
<dbReference type="PANTHER" id="PTHR15503:SF22">
    <property type="entry name" value="TRANSPOSON TY3-I GAG POLYPROTEIN"/>
    <property type="match status" value="1"/>
</dbReference>
<dbReference type="InterPro" id="IPR032549">
    <property type="entry name" value="DUF4939"/>
</dbReference>
<evidence type="ECO:0000256" key="1">
    <source>
        <dbReference type="PROSITE-ProRule" id="PRU00047"/>
    </source>
</evidence>
<dbReference type="SUPFAM" id="SSF57756">
    <property type="entry name" value="Retrovirus zinc finger-like domains"/>
    <property type="match status" value="1"/>
</dbReference>
<protein>
    <recommendedName>
        <fullName evidence="3">CCHC-type domain-containing protein</fullName>
    </recommendedName>
</protein>
<name>A0A8C5CGL7_GADMO</name>
<feature type="compositionally biased region" description="Basic and acidic residues" evidence="2">
    <location>
        <begin position="236"/>
        <end position="251"/>
    </location>
</feature>
<dbReference type="InterPro" id="IPR036875">
    <property type="entry name" value="Znf_CCHC_sf"/>
</dbReference>
<evidence type="ECO:0000313" key="4">
    <source>
        <dbReference type="Ensembl" id="ENSGMOP00000060694.1"/>
    </source>
</evidence>
<feature type="region of interest" description="Disordered" evidence="2">
    <location>
        <begin position="236"/>
        <end position="282"/>
    </location>
</feature>
<dbReference type="GeneTree" id="ENSGT00950000183173"/>
<evidence type="ECO:0000313" key="5">
    <source>
        <dbReference type="Proteomes" id="UP000694546"/>
    </source>
</evidence>
<feature type="domain" description="CCHC-type" evidence="3">
    <location>
        <begin position="298"/>
        <end position="313"/>
    </location>
</feature>
<keyword evidence="1" id="KW-0863">Zinc-finger</keyword>
<sequence>FYIPINPVPFHLVSACVCAWVSTFRTPLLTVRTGLNIDPADAESLRQMISRQGTLLGQHDQVLQEITSNLRELAGAVRSQRATSPDPSVAVPGPSASSREPYIPTPERYEGDLGSCRSFLLQCSLVFELQPLTYPTDRSRVAYLIGSLRGEALAWATAVWERGSAVCSDYSAFTAEMRMVFDHPVRGKEASQRLLHLRQGSRSVASFADQLTSREESADLDELIALSIRFDNRLSERRRERGSRPVSHRSEPPATPRPSASFSAPPRRERGHSPEPMQIGRTNLSPAVRERRMHSGSCLYCGLSGHLRSGCPSLSGKDRACH</sequence>
<dbReference type="Pfam" id="PF16297">
    <property type="entry name" value="DUF4939"/>
    <property type="match status" value="1"/>
</dbReference>
<evidence type="ECO:0000259" key="3">
    <source>
        <dbReference type="PROSITE" id="PS50158"/>
    </source>
</evidence>
<keyword evidence="1" id="KW-0479">Metal-binding</keyword>
<keyword evidence="1" id="KW-0862">Zinc</keyword>
<dbReference type="Ensembl" id="ENSGMOT00000077141.1">
    <property type="protein sequence ID" value="ENSGMOP00000060694.1"/>
    <property type="gene ID" value="ENSGMOG00000024283.1"/>
</dbReference>
<accession>A0A8C5CGL7</accession>
<feature type="region of interest" description="Disordered" evidence="2">
    <location>
        <begin position="78"/>
        <end position="102"/>
    </location>
</feature>
<dbReference type="OMA" id="RRCRMED"/>
<dbReference type="GO" id="GO:0003676">
    <property type="term" value="F:nucleic acid binding"/>
    <property type="evidence" value="ECO:0007669"/>
    <property type="project" value="InterPro"/>
</dbReference>
<dbReference type="InterPro" id="IPR001878">
    <property type="entry name" value="Znf_CCHC"/>
</dbReference>
<dbReference type="AlphaFoldDB" id="A0A8C5CGL7"/>
<evidence type="ECO:0000256" key="2">
    <source>
        <dbReference type="SAM" id="MobiDB-lite"/>
    </source>
</evidence>
<reference evidence="4" key="2">
    <citation type="submission" date="2025-09" db="UniProtKB">
        <authorList>
            <consortium name="Ensembl"/>
        </authorList>
    </citation>
    <scope>IDENTIFICATION</scope>
</reference>
<feature type="compositionally biased region" description="Low complexity" evidence="2">
    <location>
        <begin position="84"/>
        <end position="98"/>
    </location>
</feature>
<dbReference type="PROSITE" id="PS50158">
    <property type="entry name" value="ZF_CCHC"/>
    <property type="match status" value="1"/>
</dbReference>
<dbReference type="InterPro" id="IPR032567">
    <property type="entry name" value="RTL1-rel"/>
</dbReference>
<dbReference type="Proteomes" id="UP000694546">
    <property type="component" value="Chromosome 12"/>
</dbReference>
<dbReference type="PANTHER" id="PTHR15503">
    <property type="entry name" value="LDOC1 RELATED"/>
    <property type="match status" value="1"/>
</dbReference>
<organism evidence="4 5">
    <name type="scientific">Gadus morhua</name>
    <name type="common">Atlantic cod</name>
    <dbReference type="NCBI Taxonomy" id="8049"/>
    <lineage>
        <taxon>Eukaryota</taxon>
        <taxon>Metazoa</taxon>
        <taxon>Chordata</taxon>
        <taxon>Craniata</taxon>
        <taxon>Vertebrata</taxon>
        <taxon>Euteleostomi</taxon>
        <taxon>Actinopterygii</taxon>
        <taxon>Neopterygii</taxon>
        <taxon>Teleostei</taxon>
        <taxon>Neoteleostei</taxon>
        <taxon>Acanthomorphata</taxon>
        <taxon>Zeiogadaria</taxon>
        <taxon>Gadariae</taxon>
        <taxon>Gadiformes</taxon>
        <taxon>Gadoidei</taxon>
        <taxon>Gadidae</taxon>
        <taxon>Gadus</taxon>
    </lineage>
</organism>
<keyword evidence="5" id="KW-1185">Reference proteome</keyword>
<reference evidence="4" key="1">
    <citation type="submission" date="2025-08" db="UniProtKB">
        <authorList>
            <consortium name="Ensembl"/>
        </authorList>
    </citation>
    <scope>IDENTIFICATION</scope>
</reference>